<evidence type="ECO:0000256" key="45">
    <source>
        <dbReference type="ARBA" id="ARBA00080170"/>
    </source>
</evidence>
<evidence type="ECO:0000256" key="14">
    <source>
        <dbReference type="ARBA" id="ARBA00023002"/>
    </source>
</evidence>
<keyword evidence="49" id="KW-1185">Reference proteome</keyword>
<dbReference type="Proteomes" id="UP000515140">
    <property type="component" value="Unplaced"/>
</dbReference>
<evidence type="ECO:0000256" key="20">
    <source>
        <dbReference type="ARBA" id="ARBA00023166"/>
    </source>
</evidence>
<reference evidence="50" key="1">
    <citation type="submission" date="2025-08" db="UniProtKB">
        <authorList>
            <consortium name="RefSeq"/>
        </authorList>
    </citation>
    <scope>IDENTIFICATION</scope>
    <source>
        <tissue evidence="50">Spleen</tissue>
    </source>
</reference>
<keyword evidence="12" id="KW-0492">Microsome</keyword>
<dbReference type="Pfam" id="PF00067">
    <property type="entry name" value="p450"/>
    <property type="match status" value="1"/>
</dbReference>
<keyword evidence="10 46" id="KW-0479">Metal-binding</keyword>
<evidence type="ECO:0000256" key="12">
    <source>
        <dbReference type="ARBA" id="ARBA00022848"/>
    </source>
</evidence>
<evidence type="ECO:0000256" key="33">
    <source>
        <dbReference type="ARBA" id="ARBA00051527"/>
    </source>
</evidence>
<evidence type="ECO:0000256" key="42">
    <source>
        <dbReference type="ARBA" id="ARBA00068948"/>
    </source>
</evidence>
<evidence type="ECO:0000256" key="38">
    <source>
        <dbReference type="ARBA" id="ARBA00052074"/>
    </source>
</evidence>
<evidence type="ECO:0000256" key="6">
    <source>
        <dbReference type="ARBA" id="ARBA00010617"/>
    </source>
</evidence>
<dbReference type="FunCoup" id="A0A6P5LWY6">
    <property type="interactions" value="190"/>
</dbReference>
<dbReference type="GeneID" id="110222404"/>
<evidence type="ECO:0000313" key="49">
    <source>
        <dbReference type="Proteomes" id="UP000515140"/>
    </source>
</evidence>
<evidence type="ECO:0000256" key="26">
    <source>
        <dbReference type="ARBA" id="ARBA00050139"/>
    </source>
</evidence>
<evidence type="ECO:0000256" key="1">
    <source>
        <dbReference type="ARBA" id="ARBA00001971"/>
    </source>
</evidence>
<comment type="function">
    <text evidence="40">P450 monooxygenase that plays a major role in cholesterol homeostasis in the brain. Primarily catalyzes the hydroxylation (with S stereochemistry) at C-24 of cholesterol side chain, triggering cholesterol diffusion out of neurons and its further degradation. By promoting constant cholesterol elimination in neurons, may activate the mevalonate pathway and coordinate the synthesis of new cholesterol and nonsterol isoprenoids involved in synaptic activity and learning. Further hydroxylates cholesterol derivatives and hormone steroids on both the ring and side chain of these molecules, converting them into active oxysterols involved in lipid signaling and biosynthesis. Acts as an epoxidase converting cholesta-5,24-dien-3beta-ol/desmosterol into (24S),25-epoxycholesterol, an abundant lipid ligand of nuclear NR1H2 and NR1H3 receptors shown to promote neurogenesis in developing brain. May also catalyze the oxidative metabolism of xenobiotics, such as clotrimazole.</text>
</comment>
<dbReference type="GO" id="GO:0098793">
    <property type="term" value="C:presynapse"/>
    <property type="evidence" value="ECO:0007669"/>
    <property type="project" value="UniProtKB-SubCell"/>
</dbReference>
<dbReference type="PRINTS" id="PR00385">
    <property type="entry name" value="P450"/>
</dbReference>
<evidence type="ECO:0000256" key="16">
    <source>
        <dbReference type="ARBA" id="ARBA00023018"/>
    </source>
</evidence>
<evidence type="ECO:0000256" key="9">
    <source>
        <dbReference type="ARBA" id="ARBA00022692"/>
    </source>
</evidence>
<evidence type="ECO:0000256" key="4">
    <source>
        <dbReference type="ARBA" id="ARBA00004389"/>
    </source>
</evidence>
<comment type="pathway">
    <text evidence="25">Steroid metabolism; cholesterol degradation.</text>
</comment>
<evidence type="ECO:0000256" key="30">
    <source>
        <dbReference type="ARBA" id="ARBA00050991"/>
    </source>
</evidence>
<keyword evidence="9 48" id="KW-0812">Transmembrane</keyword>
<evidence type="ECO:0000256" key="3">
    <source>
        <dbReference type="ARBA" id="ARBA00004279"/>
    </source>
</evidence>
<comment type="pathway">
    <text evidence="5">Lipid metabolism; C21-steroid hormone metabolism.</text>
</comment>
<keyword evidence="21" id="KW-0753">Steroid metabolism</keyword>
<evidence type="ECO:0000256" key="21">
    <source>
        <dbReference type="ARBA" id="ARBA00023221"/>
    </source>
</evidence>
<evidence type="ECO:0000256" key="15">
    <source>
        <dbReference type="ARBA" id="ARBA00023004"/>
    </source>
</evidence>
<evidence type="ECO:0000256" key="18">
    <source>
        <dbReference type="ARBA" id="ARBA00023098"/>
    </source>
</evidence>
<dbReference type="GO" id="GO:0098794">
    <property type="term" value="C:postsynapse"/>
    <property type="evidence" value="ECO:0007669"/>
    <property type="project" value="UniProtKB-SubCell"/>
</dbReference>
<keyword evidence="11" id="KW-0256">Endoplasmic reticulum</keyword>
<dbReference type="FunFam" id="1.10.630.10:FF:000031">
    <property type="entry name" value="cholesterol 24-hydroxylase isoform X2"/>
    <property type="match status" value="1"/>
</dbReference>
<comment type="catalytic activity">
    <reaction evidence="35">
        <text>cholestanol + reduced [NADPH--hemoprotein reductase] + O2 = (24S)-hydroxycholestanol + oxidized [NADPH--hemoprotein reductase] + H2O + H(+)</text>
        <dbReference type="Rhea" id="RHEA:53808"/>
        <dbReference type="Rhea" id="RHEA-COMP:11964"/>
        <dbReference type="Rhea" id="RHEA-COMP:11965"/>
        <dbReference type="ChEBI" id="CHEBI:15377"/>
        <dbReference type="ChEBI" id="CHEBI:15378"/>
        <dbReference type="ChEBI" id="CHEBI:15379"/>
        <dbReference type="ChEBI" id="CHEBI:57618"/>
        <dbReference type="ChEBI" id="CHEBI:58210"/>
        <dbReference type="ChEBI" id="CHEBI:86570"/>
        <dbReference type="ChEBI" id="CHEBI:137687"/>
    </reaction>
    <physiologicalReaction direction="left-to-right" evidence="35">
        <dbReference type="Rhea" id="RHEA:53809"/>
    </physiologicalReaction>
</comment>
<keyword evidence="18" id="KW-0443">Lipid metabolism</keyword>
<evidence type="ECO:0000256" key="2">
    <source>
        <dbReference type="ARBA" id="ARBA00004111"/>
    </source>
</evidence>
<comment type="catalytic activity">
    <reaction evidence="26">
        <text>desmosterol + reduced [NADPH--hemoprotein reductase] + O2 = (24Z),26-hydroxydesmosterol + oxidized [NADPH--hemoprotein reductase] + H2O + H(+)</text>
        <dbReference type="Rhea" id="RHEA:53236"/>
        <dbReference type="Rhea" id="RHEA-COMP:11964"/>
        <dbReference type="Rhea" id="RHEA-COMP:11965"/>
        <dbReference type="ChEBI" id="CHEBI:15377"/>
        <dbReference type="ChEBI" id="CHEBI:15378"/>
        <dbReference type="ChEBI" id="CHEBI:15379"/>
        <dbReference type="ChEBI" id="CHEBI:17737"/>
        <dbReference type="ChEBI" id="CHEBI:57618"/>
        <dbReference type="ChEBI" id="CHEBI:58210"/>
        <dbReference type="ChEBI" id="CHEBI:137053"/>
    </reaction>
    <physiologicalReaction direction="left-to-right" evidence="26">
        <dbReference type="Rhea" id="RHEA:53237"/>
    </physiologicalReaction>
</comment>
<comment type="catalytic activity">
    <reaction evidence="31">
        <text>testosterone + reduced [NADPH--hemoprotein reductase] + O2 = 16beta,17beta-dihydroxyandrost-4-en-3-one + oxidized [NADPH--hemoprotein reductase] + H2O + H(+)</text>
        <dbReference type="Rhea" id="RHEA:46304"/>
        <dbReference type="Rhea" id="RHEA-COMP:11964"/>
        <dbReference type="Rhea" id="RHEA-COMP:11965"/>
        <dbReference type="ChEBI" id="CHEBI:15377"/>
        <dbReference type="ChEBI" id="CHEBI:15378"/>
        <dbReference type="ChEBI" id="CHEBI:15379"/>
        <dbReference type="ChEBI" id="CHEBI:17347"/>
        <dbReference type="ChEBI" id="CHEBI:57618"/>
        <dbReference type="ChEBI" id="CHEBI:58210"/>
        <dbReference type="ChEBI" id="CHEBI:83027"/>
    </reaction>
    <physiologicalReaction direction="left-to-right" evidence="31">
        <dbReference type="Rhea" id="RHEA:46305"/>
    </physiologicalReaction>
</comment>
<dbReference type="EC" id="1.14.14.25" evidence="41"/>
<dbReference type="RefSeq" id="XP_020863017.1">
    <property type="nucleotide sequence ID" value="XM_021007358.1"/>
</dbReference>
<dbReference type="PRINTS" id="PR00463">
    <property type="entry name" value="EP450I"/>
</dbReference>
<keyword evidence="20" id="KW-1207">Sterol metabolism</keyword>
<organism evidence="49 50">
    <name type="scientific">Phascolarctos cinereus</name>
    <name type="common">Koala</name>
    <dbReference type="NCBI Taxonomy" id="38626"/>
    <lineage>
        <taxon>Eukaryota</taxon>
        <taxon>Metazoa</taxon>
        <taxon>Chordata</taxon>
        <taxon>Craniata</taxon>
        <taxon>Vertebrata</taxon>
        <taxon>Euteleostomi</taxon>
        <taxon>Mammalia</taxon>
        <taxon>Metatheria</taxon>
        <taxon>Diprotodontia</taxon>
        <taxon>Phascolarctidae</taxon>
        <taxon>Phascolarctos</taxon>
    </lineage>
</organism>
<name>A0A6P5LWY6_PHACI</name>
<dbReference type="InParanoid" id="A0A6P5LWY6"/>
<comment type="catalytic activity">
    <reaction evidence="28">
        <text>(24S)-hydroxycholesterol + reduced [NADPH--hemoprotein reductase] + O2 = 24S,25-dihydroxycholesterol + oxidized [NADPH--hemoprotein reductase] + H2O + H(+)</text>
        <dbReference type="Rhea" id="RHEA:46384"/>
        <dbReference type="Rhea" id="RHEA-COMP:11964"/>
        <dbReference type="Rhea" id="RHEA-COMP:11965"/>
        <dbReference type="ChEBI" id="CHEBI:15377"/>
        <dbReference type="ChEBI" id="CHEBI:15378"/>
        <dbReference type="ChEBI" id="CHEBI:15379"/>
        <dbReference type="ChEBI" id="CHEBI:34310"/>
        <dbReference type="ChEBI" id="CHEBI:57618"/>
        <dbReference type="ChEBI" id="CHEBI:58210"/>
        <dbReference type="ChEBI" id="CHEBI:86074"/>
    </reaction>
    <physiologicalReaction direction="left-to-right" evidence="28">
        <dbReference type="Rhea" id="RHEA:46385"/>
    </physiologicalReaction>
</comment>
<evidence type="ECO:0000256" key="43">
    <source>
        <dbReference type="ARBA" id="ARBA00077287"/>
    </source>
</evidence>
<comment type="catalytic activity">
    <reaction evidence="30">
        <text>cholesterol + reduced [NADPH--hemoprotein reductase] + O2 = (24S)-hydroxycholesterol + oxidized [NADPH--hemoprotein reductase] + H2O + H(+)</text>
        <dbReference type="Rhea" id="RHEA:22716"/>
        <dbReference type="Rhea" id="RHEA-COMP:11964"/>
        <dbReference type="Rhea" id="RHEA-COMP:11965"/>
        <dbReference type="ChEBI" id="CHEBI:15377"/>
        <dbReference type="ChEBI" id="CHEBI:15378"/>
        <dbReference type="ChEBI" id="CHEBI:15379"/>
        <dbReference type="ChEBI" id="CHEBI:16113"/>
        <dbReference type="ChEBI" id="CHEBI:34310"/>
        <dbReference type="ChEBI" id="CHEBI:57618"/>
        <dbReference type="ChEBI" id="CHEBI:58210"/>
        <dbReference type="EC" id="1.14.14.25"/>
    </reaction>
    <physiologicalReaction direction="left-to-right" evidence="30">
        <dbReference type="Rhea" id="RHEA:22717"/>
    </physiologicalReaction>
</comment>
<dbReference type="PANTHER" id="PTHR24293">
    <property type="entry name" value="CYTOCHROME P450 FAMILY 46 SUBFAMILY A"/>
    <property type="match status" value="1"/>
</dbReference>
<comment type="cofactor">
    <cofactor evidence="1 46">
        <name>heme</name>
        <dbReference type="ChEBI" id="CHEBI:30413"/>
    </cofactor>
</comment>
<keyword evidence="8 46" id="KW-0349">Heme</keyword>
<evidence type="ECO:0000256" key="7">
    <source>
        <dbReference type="ARBA" id="ARBA00022548"/>
    </source>
</evidence>
<evidence type="ECO:0000256" key="35">
    <source>
        <dbReference type="ARBA" id="ARBA00051748"/>
    </source>
</evidence>
<evidence type="ECO:0000256" key="25">
    <source>
        <dbReference type="ARBA" id="ARBA00049645"/>
    </source>
</evidence>
<keyword evidence="14 47" id="KW-0560">Oxidoreductase</keyword>
<evidence type="ECO:0000256" key="34">
    <source>
        <dbReference type="ARBA" id="ARBA00051606"/>
    </source>
</evidence>
<evidence type="ECO:0000256" key="8">
    <source>
        <dbReference type="ARBA" id="ARBA00022617"/>
    </source>
</evidence>
<keyword evidence="7" id="KW-0153">Cholesterol metabolism</keyword>
<evidence type="ECO:0000256" key="11">
    <source>
        <dbReference type="ARBA" id="ARBA00022824"/>
    </source>
</evidence>
<keyword evidence="13 48" id="KW-1133">Transmembrane helix</keyword>
<evidence type="ECO:0000256" key="41">
    <source>
        <dbReference type="ARBA" id="ARBA00066440"/>
    </source>
</evidence>
<evidence type="ECO:0000256" key="40">
    <source>
        <dbReference type="ARBA" id="ARBA00054645"/>
    </source>
</evidence>
<evidence type="ECO:0000256" key="27">
    <source>
        <dbReference type="ARBA" id="ARBA00050344"/>
    </source>
</evidence>
<proteinExistence type="inferred from homology"/>
<dbReference type="AlphaFoldDB" id="A0A6P5LWY6"/>
<comment type="catalytic activity">
    <reaction evidence="29">
        <text>7-dehydrocholesterol + reduced [NADPH--hemoprotein reductase] + O2 = cholesta-5,7-dien-3beta,25-diol + oxidized [NADPH--hemoprotein reductase] + H2O + H(+)</text>
        <dbReference type="Rhea" id="RHEA:53240"/>
        <dbReference type="Rhea" id="RHEA-COMP:11964"/>
        <dbReference type="Rhea" id="RHEA-COMP:11965"/>
        <dbReference type="ChEBI" id="CHEBI:15377"/>
        <dbReference type="ChEBI" id="CHEBI:15378"/>
        <dbReference type="ChEBI" id="CHEBI:15379"/>
        <dbReference type="ChEBI" id="CHEBI:17759"/>
        <dbReference type="ChEBI" id="CHEBI:57618"/>
        <dbReference type="ChEBI" id="CHEBI:58210"/>
        <dbReference type="ChEBI" id="CHEBI:137057"/>
    </reaction>
    <physiologicalReaction direction="left-to-right" evidence="29">
        <dbReference type="Rhea" id="RHEA:53241"/>
    </physiologicalReaction>
</comment>
<protein>
    <recommendedName>
        <fullName evidence="42">Cholesterol 24-hydroxylase</fullName>
        <ecNumber evidence="41">1.14.14.25</ecNumber>
    </recommendedName>
    <alternativeName>
        <fullName evidence="44">Cholesterol 24-monooxygenase</fullName>
    </alternativeName>
    <alternativeName>
        <fullName evidence="43">Cholesterol 24S-hydroxylase</fullName>
    </alternativeName>
    <alternativeName>
        <fullName evidence="45">Cytochrome P450 46A1</fullName>
    </alternativeName>
</protein>
<keyword evidence="19 48" id="KW-0472">Membrane</keyword>
<evidence type="ECO:0000256" key="37">
    <source>
        <dbReference type="ARBA" id="ARBA00051817"/>
    </source>
</evidence>
<keyword evidence="22" id="KW-0966">Cell projection</keyword>
<evidence type="ECO:0000256" key="17">
    <source>
        <dbReference type="ARBA" id="ARBA00023033"/>
    </source>
</evidence>
<feature type="transmembrane region" description="Helical" evidence="48">
    <location>
        <begin position="12"/>
        <end position="33"/>
    </location>
</feature>
<comment type="catalytic activity">
    <reaction evidence="37">
        <text>7-dehydrocholesterol + reduced [NADPH--hemoprotein reductase] + O2 = cholesta-5,7-dien-3beta,24S-diol + oxidized [NADPH--hemoprotein reductase] + H2O + H(+)</text>
        <dbReference type="Rhea" id="RHEA:53244"/>
        <dbReference type="Rhea" id="RHEA-COMP:11964"/>
        <dbReference type="Rhea" id="RHEA-COMP:11965"/>
        <dbReference type="ChEBI" id="CHEBI:15377"/>
        <dbReference type="ChEBI" id="CHEBI:15378"/>
        <dbReference type="ChEBI" id="CHEBI:15379"/>
        <dbReference type="ChEBI" id="CHEBI:17759"/>
        <dbReference type="ChEBI" id="CHEBI:57618"/>
        <dbReference type="ChEBI" id="CHEBI:58210"/>
        <dbReference type="ChEBI" id="CHEBI:137061"/>
    </reaction>
    <physiologicalReaction direction="left-to-right" evidence="37">
        <dbReference type="Rhea" id="RHEA:53245"/>
    </physiologicalReaction>
</comment>
<comment type="catalytic activity">
    <reaction evidence="27">
        <text>testosterone + reduced [NADPH--hemoprotein reductase] + O2 = 2-hydroxytestosterone + oxidized [NADPH--hemoprotein reductase] + H2O + H(+)</text>
        <dbReference type="Rhea" id="RHEA:46300"/>
        <dbReference type="Rhea" id="RHEA-COMP:11964"/>
        <dbReference type="Rhea" id="RHEA-COMP:11965"/>
        <dbReference type="ChEBI" id="CHEBI:15377"/>
        <dbReference type="ChEBI" id="CHEBI:15378"/>
        <dbReference type="ChEBI" id="CHEBI:15379"/>
        <dbReference type="ChEBI" id="CHEBI:17347"/>
        <dbReference type="ChEBI" id="CHEBI:57618"/>
        <dbReference type="ChEBI" id="CHEBI:58210"/>
        <dbReference type="ChEBI" id="CHEBI:86013"/>
    </reaction>
    <physiologicalReaction direction="left-to-right" evidence="27">
        <dbReference type="Rhea" id="RHEA:46301"/>
    </physiologicalReaction>
</comment>
<evidence type="ECO:0000256" key="36">
    <source>
        <dbReference type="ARBA" id="ARBA00051763"/>
    </source>
</evidence>
<dbReference type="GO" id="GO:0020037">
    <property type="term" value="F:heme binding"/>
    <property type="evidence" value="ECO:0007669"/>
    <property type="project" value="InterPro"/>
</dbReference>
<comment type="similarity">
    <text evidence="6 47">Belongs to the cytochrome P450 family.</text>
</comment>
<dbReference type="Gene3D" id="1.10.630.10">
    <property type="entry name" value="Cytochrome P450"/>
    <property type="match status" value="1"/>
</dbReference>
<dbReference type="GO" id="GO:0006707">
    <property type="term" value="P:cholesterol catabolic process"/>
    <property type="evidence" value="ECO:0007669"/>
    <property type="project" value="InterPro"/>
</dbReference>
<evidence type="ECO:0000256" key="48">
    <source>
        <dbReference type="SAM" id="Phobius"/>
    </source>
</evidence>
<dbReference type="InterPro" id="IPR039983">
    <property type="entry name" value="CYP46A1"/>
</dbReference>
<gene>
    <name evidence="50" type="primary">LOC110222404</name>
</gene>
<feature type="binding site" description="axial binding residue" evidence="46">
    <location>
        <position position="446"/>
    </location>
    <ligand>
        <name>heme</name>
        <dbReference type="ChEBI" id="CHEBI:30413"/>
    </ligand>
    <ligandPart>
        <name>Fe</name>
        <dbReference type="ChEBI" id="CHEBI:18248"/>
    </ligandPart>
</feature>
<evidence type="ECO:0000256" key="47">
    <source>
        <dbReference type="RuleBase" id="RU000461"/>
    </source>
</evidence>
<evidence type="ECO:0000313" key="50">
    <source>
        <dbReference type="RefSeq" id="XP_020863017.1"/>
    </source>
</evidence>
<evidence type="ECO:0000256" key="10">
    <source>
        <dbReference type="ARBA" id="ARBA00022723"/>
    </source>
</evidence>
<evidence type="ECO:0000256" key="5">
    <source>
        <dbReference type="ARBA" id="ARBA00005108"/>
    </source>
</evidence>
<evidence type="ECO:0000256" key="31">
    <source>
        <dbReference type="ARBA" id="ARBA00051188"/>
    </source>
</evidence>
<evidence type="ECO:0000256" key="39">
    <source>
        <dbReference type="ARBA" id="ARBA00052870"/>
    </source>
</evidence>
<comment type="catalytic activity">
    <reaction evidence="36">
        <text>(24S)-hydroxycholesterol + reduced [NADPH--hemoprotein reductase] + O2 = (24S,25R)-24,26-dihydroxycholesterol + oxidized [NADPH--hemoprotein reductase] + H2O + H(+)</text>
        <dbReference type="Rhea" id="RHEA:46388"/>
        <dbReference type="Rhea" id="RHEA-COMP:11964"/>
        <dbReference type="Rhea" id="RHEA-COMP:11965"/>
        <dbReference type="ChEBI" id="CHEBI:15377"/>
        <dbReference type="ChEBI" id="CHEBI:15378"/>
        <dbReference type="ChEBI" id="CHEBI:15379"/>
        <dbReference type="ChEBI" id="CHEBI:34310"/>
        <dbReference type="ChEBI" id="CHEBI:57618"/>
        <dbReference type="ChEBI" id="CHEBI:58210"/>
        <dbReference type="ChEBI" id="CHEBI:86165"/>
    </reaction>
    <physiologicalReaction direction="left-to-right" evidence="36">
        <dbReference type="Rhea" id="RHEA:46389"/>
    </physiologicalReaction>
</comment>
<dbReference type="GO" id="GO:0030425">
    <property type="term" value="C:dendrite"/>
    <property type="evidence" value="ECO:0007669"/>
    <property type="project" value="UniProtKB-SubCell"/>
</dbReference>
<evidence type="ECO:0000256" key="29">
    <source>
        <dbReference type="ARBA" id="ARBA00050696"/>
    </source>
</evidence>
<comment type="subcellular location">
    <subcellularLocation>
        <location evidence="3">Cell projection</location>
        <location evidence="3">Dendrite</location>
    </subcellularLocation>
    <subcellularLocation>
        <location evidence="4">Endoplasmic reticulum membrane</location>
        <topology evidence="4">Single-pass membrane protein</topology>
    </subcellularLocation>
    <subcellularLocation>
        <location evidence="2">Microsome membrane</location>
        <topology evidence="2">Single-pass membrane protein</topology>
    </subcellularLocation>
    <subcellularLocation>
        <location evidence="24">Postsynapse</location>
    </subcellularLocation>
    <subcellularLocation>
        <location evidence="23">Presynapse</location>
    </subcellularLocation>
</comment>
<evidence type="ECO:0000256" key="23">
    <source>
        <dbReference type="ARBA" id="ARBA00034106"/>
    </source>
</evidence>
<keyword evidence="17 47" id="KW-0503">Monooxygenase</keyword>
<evidence type="ECO:0000256" key="24">
    <source>
        <dbReference type="ARBA" id="ARBA00034110"/>
    </source>
</evidence>
<dbReference type="KEGG" id="pcw:110222404"/>
<dbReference type="InterPro" id="IPR017972">
    <property type="entry name" value="Cyt_P450_CS"/>
</dbReference>
<keyword evidence="15 46" id="KW-0408">Iron</keyword>
<comment type="catalytic activity">
    <reaction evidence="33">
        <text>4beta-hydroxycholesterol + reduced [NADPH--hemoprotein reductase] + O2 = 4beta,24S-dihydroxycholesterol + oxidized [NADPH--hemoprotein reductase] + H2O + H(+)</text>
        <dbReference type="Rhea" id="RHEA:46392"/>
        <dbReference type="Rhea" id="RHEA-COMP:11964"/>
        <dbReference type="Rhea" id="RHEA-COMP:11965"/>
        <dbReference type="ChEBI" id="CHEBI:15377"/>
        <dbReference type="ChEBI" id="CHEBI:15378"/>
        <dbReference type="ChEBI" id="CHEBI:15379"/>
        <dbReference type="ChEBI" id="CHEBI:57618"/>
        <dbReference type="ChEBI" id="CHEBI:58210"/>
        <dbReference type="ChEBI" id="CHEBI:85778"/>
        <dbReference type="ChEBI" id="CHEBI:86087"/>
    </reaction>
    <physiologicalReaction direction="left-to-right" evidence="33">
        <dbReference type="Rhea" id="RHEA:46393"/>
    </physiologicalReaction>
</comment>
<evidence type="ECO:0000256" key="46">
    <source>
        <dbReference type="PIRSR" id="PIRSR602401-1"/>
    </source>
</evidence>
<dbReference type="GO" id="GO:0005789">
    <property type="term" value="C:endoplasmic reticulum membrane"/>
    <property type="evidence" value="ECO:0007669"/>
    <property type="project" value="UniProtKB-SubCell"/>
</dbReference>
<evidence type="ECO:0000256" key="32">
    <source>
        <dbReference type="ARBA" id="ARBA00051503"/>
    </source>
</evidence>
<evidence type="ECO:0000256" key="44">
    <source>
        <dbReference type="ARBA" id="ARBA00079170"/>
    </source>
</evidence>
<sequence length="500" mass="58382">MELVANSLWEYWLFLLFSAPLLAFGFYCAYVHYVHLRYDHIPGPPRTSFLFGHLSYFKRQTKDSGKIRQDVFLEWAKEYGPIVRINILHRASVLITSPELVKVFLMSSQYKKDPFMYSRLHNLFGERFLGRGLVSEVDHELWQRQRRIFEPAFHRSYLMSLMGTINEKVEQMMEILEAKADGKTEVCMEDMISSTIYAISVKMLFGMEFKSLVDEQKPFLLAIRNIMEGLTMTNNPFSKFSLGKRKFINKVQESIRLLRHMGKEWIKYRREAIQSNQEFPPDVIMQMLKREAEEGINDEFLMDNFVTFLIAGFESTSNQVLLALMELQRHPRIVERLRAEVNEVIGSKKIIEYQDLGKLQYLSQVLKEILRLYPPALGTTRKLEKDTVVDGILIPGCTSLLFSTYIMGRMEKYFEDPLTFNPDRFSPEAFQPNFTYFPFSLGPRSCIGQYFSQMSVKVMMAKLFQRLEIQMVPGQSFGILDSVSLKPKNSLVCTIKPWKN</sequence>
<comment type="catalytic activity">
    <reaction evidence="32">
        <text>testosterone + reduced [NADPH--hemoprotein reductase] + O2 = 6beta,17beta-dihydroxyandrost-4-en-3-one + oxidized [NADPH--hemoprotein reductase] + H2O + H(+)</text>
        <dbReference type="Rhea" id="RHEA:46296"/>
        <dbReference type="Rhea" id="RHEA-COMP:11964"/>
        <dbReference type="Rhea" id="RHEA-COMP:11965"/>
        <dbReference type="ChEBI" id="CHEBI:15377"/>
        <dbReference type="ChEBI" id="CHEBI:15378"/>
        <dbReference type="ChEBI" id="CHEBI:15379"/>
        <dbReference type="ChEBI" id="CHEBI:17347"/>
        <dbReference type="ChEBI" id="CHEBI:34477"/>
        <dbReference type="ChEBI" id="CHEBI:57618"/>
        <dbReference type="ChEBI" id="CHEBI:58210"/>
    </reaction>
    <physiologicalReaction direction="left-to-right" evidence="32">
        <dbReference type="Rhea" id="RHEA:46297"/>
    </physiologicalReaction>
</comment>
<comment type="catalytic activity">
    <reaction evidence="34">
        <text>7alpha-hydroxycholesterol + reduced [NADPH--hemoprotein reductase] + O2 = (24S)-7alpha-dihydroxycholesterol + oxidized [NADPH--hemoprotein reductase] + H2O + H(+)</text>
        <dbReference type="Rhea" id="RHEA:46380"/>
        <dbReference type="Rhea" id="RHEA-COMP:11964"/>
        <dbReference type="Rhea" id="RHEA-COMP:11965"/>
        <dbReference type="ChEBI" id="CHEBI:15377"/>
        <dbReference type="ChEBI" id="CHEBI:15378"/>
        <dbReference type="ChEBI" id="CHEBI:15379"/>
        <dbReference type="ChEBI" id="CHEBI:17500"/>
        <dbReference type="ChEBI" id="CHEBI:37640"/>
        <dbReference type="ChEBI" id="CHEBI:57618"/>
        <dbReference type="ChEBI" id="CHEBI:58210"/>
    </reaction>
    <physiologicalReaction direction="left-to-right" evidence="34">
        <dbReference type="Rhea" id="RHEA:46381"/>
    </physiologicalReaction>
</comment>
<evidence type="ECO:0000256" key="22">
    <source>
        <dbReference type="ARBA" id="ARBA00023273"/>
    </source>
</evidence>
<dbReference type="InterPro" id="IPR001128">
    <property type="entry name" value="Cyt_P450"/>
</dbReference>
<dbReference type="SUPFAM" id="SSF48264">
    <property type="entry name" value="Cytochrome P450"/>
    <property type="match status" value="1"/>
</dbReference>
<dbReference type="GO" id="GO:0033781">
    <property type="term" value="F:cholesterol 24-hydroxylase activity"/>
    <property type="evidence" value="ECO:0007669"/>
    <property type="project" value="UniProtKB-EC"/>
</dbReference>
<evidence type="ECO:0000256" key="19">
    <source>
        <dbReference type="ARBA" id="ARBA00023136"/>
    </source>
</evidence>
<keyword evidence="16" id="KW-0770">Synapse</keyword>
<accession>A0A6P5LWY6</accession>
<dbReference type="InterPro" id="IPR002401">
    <property type="entry name" value="Cyt_P450_E_grp-I"/>
</dbReference>
<evidence type="ECO:0000256" key="13">
    <source>
        <dbReference type="ARBA" id="ARBA00022989"/>
    </source>
</evidence>
<dbReference type="PROSITE" id="PS00086">
    <property type="entry name" value="CYTOCHROME_P450"/>
    <property type="match status" value="1"/>
</dbReference>
<evidence type="ECO:0000256" key="28">
    <source>
        <dbReference type="ARBA" id="ARBA00050430"/>
    </source>
</evidence>
<dbReference type="GO" id="GO:0005506">
    <property type="term" value="F:iron ion binding"/>
    <property type="evidence" value="ECO:0007669"/>
    <property type="project" value="InterPro"/>
</dbReference>
<dbReference type="PANTHER" id="PTHR24293:SF1">
    <property type="entry name" value="CHOLESTEROL 24-HYDROXYLASE"/>
    <property type="match status" value="1"/>
</dbReference>
<comment type="catalytic activity">
    <reaction evidence="38">
        <text>progesterone + reduced [NADPH--hemoprotein reductase] + O2 = 17alpha-hydroxyprogesterone + oxidized [NADPH--hemoprotein reductase] + H2O + H(+)</text>
        <dbReference type="Rhea" id="RHEA:46308"/>
        <dbReference type="Rhea" id="RHEA-COMP:11964"/>
        <dbReference type="Rhea" id="RHEA-COMP:11965"/>
        <dbReference type="ChEBI" id="CHEBI:15377"/>
        <dbReference type="ChEBI" id="CHEBI:15378"/>
        <dbReference type="ChEBI" id="CHEBI:15379"/>
        <dbReference type="ChEBI" id="CHEBI:17026"/>
        <dbReference type="ChEBI" id="CHEBI:17252"/>
        <dbReference type="ChEBI" id="CHEBI:57618"/>
        <dbReference type="ChEBI" id="CHEBI:58210"/>
    </reaction>
    <physiologicalReaction direction="left-to-right" evidence="38">
        <dbReference type="Rhea" id="RHEA:46309"/>
    </physiologicalReaction>
</comment>
<dbReference type="CDD" id="cd20613">
    <property type="entry name" value="CYP46A1-like"/>
    <property type="match status" value="1"/>
</dbReference>
<comment type="catalytic activity">
    <reaction evidence="39">
        <text>desmosterol + reduced [NADPH--hemoprotein reductase] + O2 = (24S)-25-epoxycholesterol + oxidized [NADPH--hemoprotein reductase] + H2O + H(+)</text>
        <dbReference type="Rhea" id="RHEA:53232"/>
        <dbReference type="Rhea" id="RHEA-COMP:11964"/>
        <dbReference type="Rhea" id="RHEA-COMP:11965"/>
        <dbReference type="ChEBI" id="CHEBI:15377"/>
        <dbReference type="ChEBI" id="CHEBI:15378"/>
        <dbReference type="ChEBI" id="CHEBI:15379"/>
        <dbReference type="ChEBI" id="CHEBI:17737"/>
        <dbReference type="ChEBI" id="CHEBI:41633"/>
        <dbReference type="ChEBI" id="CHEBI:57618"/>
        <dbReference type="ChEBI" id="CHEBI:58210"/>
    </reaction>
    <physiologicalReaction direction="left-to-right" evidence="39">
        <dbReference type="Rhea" id="RHEA:53233"/>
    </physiologicalReaction>
</comment>
<dbReference type="InterPro" id="IPR036396">
    <property type="entry name" value="Cyt_P450_sf"/>
</dbReference>
<dbReference type="OMA" id="WKHQRRT"/>